<feature type="compositionally biased region" description="Basic and acidic residues" evidence="1">
    <location>
        <begin position="94"/>
        <end position="124"/>
    </location>
</feature>
<protein>
    <submittedName>
        <fullName evidence="3">Uncharacterized protein</fullName>
    </submittedName>
</protein>
<keyword evidence="2" id="KW-1133">Transmembrane helix</keyword>
<dbReference type="Proteomes" id="UP001501455">
    <property type="component" value="Unassembled WGS sequence"/>
</dbReference>
<dbReference type="Pfam" id="PF20087">
    <property type="entry name" value="DUF6479"/>
    <property type="match status" value="1"/>
</dbReference>
<keyword evidence="4" id="KW-1185">Reference proteome</keyword>
<keyword evidence="2" id="KW-0472">Membrane</keyword>
<feature type="transmembrane region" description="Helical" evidence="2">
    <location>
        <begin position="66"/>
        <end position="86"/>
    </location>
</feature>
<proteinExistence type="predicted"/>
<evidence type="ECO:0000313" key="4">
    <source>
        <dbReference type="Proteomes" id="UP001501455"/>
    </source>
</evidence>
<dbReference type="InterPro" id="IPR045513">
    <property type="entry name" value="DUF6479"/>
</dbReference>
<keyword evidence="2" id="KW-0812">Transmembrane</keyword>
<feature type="region of interest" description="Disordered" evidence="1">
    <location>
        <begin position="94"/>
        <end position="173"/>
    </location>
</feature>
<gene>
    <name evidence="3" type="ORF">GCM10019016_100730</name>
</gene>
<evidence type="ECO:0000256" key="1">
    <source>
        <dbReference type="SAM" id="MobiDB-lite"/>
    </source>
</evidence>
<comment type="caution">
    <text evidence="3">The sequence shown here is derived from an EMBL/GenBank/DDBJ whole genome shotgun (WGS) entry which is preliminary data.</text>
</comment>
<evidence type="ECO:0000256" key="2">
    <source>
        <dbReference type="SAM" id="Phobius"/>
    </source>
</evidence>
<organism evidence="3 4">
    <name type="scientific">Streptomyces prasinosporus</name>
    <dbReference type="NCBI Taxonomy" id="68256"/>
    <lineage>
        <taxon>Bacteria</taxon>
        <taxon>Bacillati</taxon>
        <taxon>Actinomycetota</taxon>
        <taxon>Actinomycetes</taxon>
        <taxon>Kitasatosporales</taxon>
        <taxon>Streptomycetaceae</taxon>
        <taxon>Streptomyces</taxon>
        <taxon>Streptomyces albogriseolus group</taxon>
    </lineage>
</organism>
<evidence type="ECO:0000313" key="3">
    <source>
        <dbReference type="EMBL" id="GAA3502963.1"/>
    </source>
</evidence>
<sequence>MGTRRPVPAFLWPQPATRYGAPPLGTVRTGASPIRTDRELYHISWSILGNMNTATLVQLAATDHQWAVAAAFIGGIIVAGALVWSVRAGMRYMDQESPRPQPDEQPKLPDGGAVREMREMREPDEIPLTPRTGSRLMPYELHHASTRTGKDQQRKRWLPGSSGAFGSGGPGHV</sequence>
<dbReference type="EMBL" id="BAAAXF010000073">
    <property type="protein sequence ID" value="GAA3502963.1"/>
    <property type="molecule type" value="Genomic_DNA"/>
</dbReference>
<feature type="compositionally biased region" description="Gly residues" evidence="1">
    <location>
        <begin position="163"/>
        <end position="173"/>
    </location>
</feature>
<accession>A0ABP6U8E1</accession>
<name>A0ABP6U8E1_9ACTN</name>
<feature type="compositionally biased region" description="Basic and acidic residues" evidence="1">
    <location>
        <begin position="140"/>
        <end position="154"/>
    </location>
</feature>
<reference evidence="4" key="1">
    <citation type="journal article" date="2019" name="Int. J. Syst. Evol. Microbiol.">
        <title>The Global Catalogue of Microorganisms (GCM) 10K type strain sequencing project: providing services to taxonomists for standard genome sequencing and annotation.</title>
        <authorList>
            <consortium name="The Broad Institute Genomics Platform"/>
            <consortium name="The Broad Institute Genome Sequencing Center for Infectious Disease"/>
            <person name="Wu L."/>
            <person name="Ma J."/>
        </authorList>
    </citation>
    <scope>NUCLEOTIDE SEQUENCE [LARGE SCALE GENOMIC DNA]</scope>
    <source>
        <strain evidence="4">JCM 4816</strain>
    </source>
</reference>